<keyword evidence="7" id="KW-0406">Ion transport</keyword>
<dbReference type="InterPro" id="IPR027359">
    <property type="entry name" value="Volt_channel_dom_sf"/>
</dbReference>
<keyword evidence="3" id="KW-1003">Cell membrane</keyword>
<protein>
    <recommendedName>
        <fullName evidence="14">Voltage-gated hydrogen channel 1</fullName>
    </recommendedName>
</protein>
<evidence type="ECO:0000256" key="8">
    <source>
        <dbReference type="ARBA" id="ARBA00023136"/>
    </source>
</evidence>
<feature type="compositionally biased region" description="Basic and acidic residues" evidence="10">
    <location>
        <begin position="318"/>
        <end position="331"/>
    </location>
</feature>
<evidence type="ECO:0000256" key="6">
    <source>
        <dbReference type="ARBA" id="ARBA00022989"/>
    </source>
</evidence>
<dbReference type="Pfam" id="PF20717">
    <property type="entry name" value="DUF6829"/>
    <property type="match status" value="1"/>
</dbReference>
<feature type="region of interest" description="Disordered" evidence="10">
    <location>
        <begin position="298"/>
        <end position="332"/>
    </location>
</feature>
<evidence type="ECO:0000256" key="7">
    <source>
        <dbReference type="ARBA" id="ARBA00023065"/>
    </source>
</evidence>
<dbReference type="PANTHER" id="PTHR46480">
    <property type="entry name" value="F20B24.22"/>
    <property type="match status" value="1"/>
</dbReference>
<proteinExistence type="predicted"/>
<dbReference type="InterPro" id="IPR031846">
    <property type="entry name" value="Hvcn1"/>
</dbReference>
<evidence type="ECO:0008006" key="14">
    <source>
        <dbReference type="Google" id="ProtNLM"/>
    </source>
</evidence>
<organism evidence="12 13">
    <name type="scientific">Prymnesium parvum</name>
    <name type="common">Toxic golden alga</name>
    <dbReference type="NCBI Taxonomy" id="97485"/>
    <lineage>
        <taxon>Eukaryota</taxon>
        <taxon>Haptista</taxon>
        <taxon>Haptophyta</taxon>
        <taxon>Prymnesiophyceae</taxon>
        <taxon>Prymnesiales</taxon>
        <taxon>Prymnesiaceae</taxon>
        <taxon>Prymnesium</taxon>
    </lineage>
</organism>
<feature type="compositionally biased region" description="Polar residues" evidence="10">
    <location>
        <begin position="298"/>
        <end position="317"/>
    </location>
</feature>
<dbReference type="EMBL" id="JBGBPQ010000006">
    <property type="protein sequence ID" value="KAL1523236.1"/>
    <property type="molecule type" value="Genomic_DNA"/>
</dbReference>
<dbReference type="GO" id="GO:0005886">
    <property type="term" value="C:plasma membrane"/>
    <property type="evidence" value="ECO:0007669"/>
    <property type="project" value="UniProtKB-SubCell"/>
</dbReference>
<gene>
    <name evidence="12" type="ORF">AB1Y20_018187</name>
</gene>
<evidence type="ECO:0000256" key="11">
    <source>
        <dbReference type="SAM" id="Phobius"/>
    </source>
</evidence>
<keyword evidence="2" id="KW-0813">Transport</keyword>
<comment type="caution">
    <text evidence="12">The sequence shown here is derived from an EMBL/GenBank/DDBJ whole genome shotgun (WGS) entry which is preliminary data.</text>
</comment>
<keyword evidence="6 11" id="KW-1133">Transmembrane helix</keyword>
<dbReference type="PANTHER" id="PTHR46480:SF1">
    <property type="entry name" value="VOLTAGE-GATED HYDROGEN CHANNEL 1"/>
    <property type="match status" value="1"/>
</dbReference>
<feature type="region of interest" description="Disordered" evidence="10">
    <location>
        <begin position="375"/>
        <end position="410"/>
    </location>
</feature>
<evidence type="ECO:0000256" key="2">
    <source>
        <dbReference type="ARBA" id="ARBA00022448"/>
    </source>
</evidence>
<dbReference type="AlphaFoldDB" id="A0AB34JMX3"/>
<dbReference type="Gene3D" id="1.20.120.350">
    <property type="entry name" value="Voltage-gated potassium channels. Chain C"/>
    <property type="match status" value="1"/>
</dbReference>
<evidence type="ECO:0000313" key="13">
    <source>
        <dbReference type="Proteomes" id="UP001515480"/>
    </source>
</evidence>
<dbReference type="InterPro" id="IPR049232">
    <property type="entry name" value="DUF6829"/>
</dbReference>
<accession>A0AB34JMX3</accession>
<evidence type="ECO:0000256" key="1">
    <source>
        <dbReference type="ARBA" id="ARBA00004651"/>
    </source>
</evidence>
<dbReference type="GO" id="GO:0030171">
    <property type="term" value="F:voltage-gated proton channel activity"/>
    <property type="evidence" value="ECO:0007669"/>
    <property type="project" value="InterPro"/>
</dbReference>
<sequence>MSFCWGVSSQNELSYLIKRSGENSVPVKAYRLLHLDSVQNFLMLLLLIDCAVTIGGLVLKEHYPDCGIILRDSVSCCISSNVSQQGYCAAGYAEVGQAECDPDKHPGAVQLEIGLWIASITLINVFLLEMTILFLILRALFLTNCFYILDTAIVTTSLVLEVTLGDPTINDKGGAVGLLLFARRWRLLRITAKALKVAHMRSLELKESTEAKEHELSQYRQQMAIEIDHTYNELTHSRLYHSPNWLRRPSNLFRSSNLLYHTAANMTQTAAHMTHSCASLTHSCASTCANVTSATLHRLNSPSKRQASQSDLTNTSSDAERSPICEEHEPEPSAPLHLDHWWAAVHHSKGAETTARLRLRFMLLRAVRGVQRGTITSSTGPSLNKEMSESEFPEYADGKKSPIQDGGIPKCGRVARRTARPDELRSYSVVVKSAAFERVDKELMPVDLDIPETLCRSSSSVDVSSFPGAECRYFLALDPASVNTPQRVLDQTTRLRRACSRLRDPSYSLREYHSDLHFCFPELRLYLAVDADAKEVKTTGGLTSHEEYKRTIGAAHAVYWLMRLDLHGTPGVANDGQRGFSFGVDSDWNPPSAEVCQHMQRAEPGTMANKLTPLQKRLLFYDTMDWMMFQRLLIDAGMLVQAADGAITIGIDRCVAMLTLTAIHDIMKLPTLLPVVQKAHAPYNGYAAGSTIRDHDMALAYVLHCDPEALPSYSILSETLRAPIRFTQADLGFNHGWLVQAEAPPGALFSKLKQLISQSQVRASDIAFYFVHWLTDLAGAEPTPLCGMEKFVTKFPQAVLSNLIKSMPVVQRLAFTDETRLMYEYLQESWVEAAQRVESLGPLPQGADAVARMRLVVQAQSAKEQAQVNEAFHELPDDDKAVLAKEMSLSGVPGQRFPGGGIGSPAFLVYYSPAFVRLGATDSARNALRMLAAIYKYGRQLFPDEEEDDQDLTVDVDHVKAVLPRSGDETSDATSSTPEDAHKALTQAVTIHIGEIKMLLPTKVCDAYNEGFFWVLVRTSEKDAVVERWHINSMESLPSSNEKRPYRILPFWRDFFKSSPNSEA</sequence>
<feature type="transmembrane region" description="Helical" evidence="11">
    <location>
        <begin position="41"/>
        <end position="59"/>
    </location>
</feature>
<evidence type="ECO:0000256" key="9">
    <source>
        <dbReference type="ARBA" id="ARBA00023303"/>
    </source>
</evidence>
<dbReference type="Proteomes" id="UP001515480">
    <property type="component" value="Unassembled WGS sequence"/>
</dbReference>
<keyword evidence="13" id="KW-1185">Reference proteome</keyword>
<evidence type="ECO:0000256" key="4">
    <source>
        <dbReference type="ARBA" id="ARBA00022692"/>
    </source>
</evidence>
<reference evidence="12 13" key="1">
    <citation type="journal article" date="2024" name="Science">
        <title>Giant polyketide synthase enzymes in the biosynthesis of giant marine polyether toxins.</title>
        <authorList>
            <person name="Fallon T.R."/>
            <person name="Shende V.V."/>
            <person name="Wierzbicki I.H."/>
            <person name="Pendleton A.L."/>
            <person name="Watervoot N.F."/>
            <person name="Auber R.P."/>
            <person name="Gonzalez D.J."/>
            <person name="Wisecaver J.H."/>
            <person name="Moore B.S."/>
        </authorList>
    </citation>
    <scope>NUCLEOTIDE SEQUENCE [LARGE SCALE GENOMIC DNA]</scope>
    <source>
        <strain evidence="12 13">12B1</strain>
    </source>
</reference>
<evidence type="ECO:0000256" key="3">
    <source>
        <dbReference type="ARBA" id="ARBA00022475"/>
    </source>
</evidence>
<evidence type="ECO:0000256" key="10">
    <source>
        <dbReference type="SAM" id="MobiDB-lite"/>
    </source>
</evidence>
<feature type="transmembrane region" description="Helical" evidence="11">
    <location>
        <begin position="113"/>
        <end position="137"/>
    </location>
</feature>
<keyword evidence="4 11" id="KW-0812">Transmembrane</keyword>
<evidence type="ECO:0000313" key="12">
    <source>
        <dbReference type="EMBL" id="KAL1523236.1"/>
    </source>
</evidence>
<keyword evidence="9" id="KW-0407">Ion channel</keyword>
<keyword evidence="5" id="KW-0851">Voltage-gated channel</keyword>
<name>A0AB34JMX3_PRYPA</name>
<dbReference type="GO" id="GO:0034702">
    <property type="term" value="C:monoatomic ion channel complex"/>
    <property type="evidence" value="ECO:0007669"/>
    <property type="project" value="UniProtKB-KW"/>
</dbReference>
<comment type="subcellular location">
    <subcellularLocation>
        <location evidence="1">Cell membrane</location>
        <topology evidence="1">Multi-pass membrane protein</topology>
    </subcellularLocation>
</comment>
<keyword evidence="8 11" id="KW-0472">Membrane</keyword>
<evidence type="ECO:0000256" key="5">
    <source>
        <dbReference type="ARBA" id="ARBA00022882"/>
    </source>
</evidence>